<evidence type="ECO:0000256" key="1">
    <source>
        <dbReference type="SAM" id="MobiDB-lite"/>
    </source>
</evidence>
<accession>A0A8S9IKR4</accession>
<dbReference type="EMBL" id="QGKY02001015">
    <property type="protein sequence ID" value="KAF2570424.1"/>
    <property type="molecule type" value="Genomic_DNA"/>
</dbReference>
<organism evidence="2">
    <name type="scientific">Brassica cretica</name>
    <name type="common">Mustard</name>
    <dbReference type="NCBI Taxonomy" id="69181"/>
    <lineage>
        <taxon>Eukaryota</taxon>
        <taxon>Viridiplantae</taxon>
        <taxon>Streptophyta</taxon>
        <taxon>Embryophyta</taxon>
        <taxon>Tracheophyta</taxon>
        <taxon>Spermatophyta</taxon>
        <taxon>Magnoliopsida</taxon>
        <taxon>eudicotyledons</taxon>
        <taxon>Gunneridae</taxon>
        <taxon>Pentapetalae</taxon>
        <taxon>rosids</taxon>
        <taxon>malvids</taxon>
        <taxon>Brassicales</taxon>
        <taxon>Brassicaceae</taxon>
        <taxon>Brassiceae</taxon>
        <taxon>Brassica</taxon>
    </lineage>
</organism>
<protein>
    <submittedName>
        <fullName evidence="2">Uncharacterized protein</fullName>
    </submittedName>
</protein>
<sequence length="399" mass="43015">MSSFSNFQKNCDVEMSNAAGASSSGPHVSGAIPAHIPKFLSFQSELARHEAEETVNPTRGVYPKSAALVDDMTPEVPPVRDDVPTGEVVVADESVPEVEFQPSGSSTTPVHVVDAEPIHESMPPSPANIVIVLGLPAPSVIPAAMPKSRKRPSANPDVAKKRRYTKDSEAAPLPAKASGSGLASRHRAKLYFVSLIDEMISECGSEFERLAKELAESRERSSQLEGKLKVIEKGDFDLILAGLKSECILTPCLGELGDQVPIAEDSGDGAVPSPEGVIGEGEAPRMIEFAVSYETLFLLFLFCSGQREDYELSSRNLTLGELLYPRSVSRIFRKMLETSVLGLGKDLGLITTLSGVITTSTYVSRIVSDLIPSRFKVRDMFLAYVTCMVGIEHLSGDNF</sequence>
<evidence type="ECO:0000313" key="2">
    <source>
        <dbReference type="EMBL" id="KAF2570424.1"/>
    </source>
</evidence>
<proteinExistence type="predicted"/>
<feature type="region of interest" description="Disordered" evidence="1">
    <location>
        <begin position="143"/>
        <end position="180"/>
    </location>
</feature>
<gene>
    <name evidence="2" type="ORF">F2Q70_00003930</name>
</gene>
<name>A0A8S9IKR4_BRACR</name>
<comment type="caution">
    <text evidence="2">The sequence shown here is derived from an EMBL/GenBank/DDBJ whole genome shotgun (WGS) entry which is preliminary data.</text>
</comment>
<reference evidence="2" key="1">
    <citation type="submission" date="2019-12" db="EMBL/GenBank/DDBJ databases">
        <title>Genome sequencing and annotation of Brassica cretica.</title>
        <authorList>
            <person name="Studholme D.J."/>
            <person name="Sarris P.F."/>
        </authorList>
    </citation>
    <scope>NUCLEOTIDE SEQUENCE</scope>
    <source>
        <strain evidence="2">PFS-102/07</strain>
        <tissue evidence="2">Leaf</tissue>
    </source>
</reference>
<dbReference type="AlphaFoldDB" id="A0A8S9IKR4"/>